<dbReference type="PROSITE" id="PS50011">
    <property type="entry name" value="PROTEIN_KINASE_DOM"/>
    <property type="match status" value="1"/>
</dbReference>
<dbReference type="PROSITE" id="PS00107">
    <property type="entry name" value="PROTEIN_KINASE_ATP"/>
    <property type="match status" value="1"/>
</dbReference>
<dbReference type="AlphaFoldDB" id="A0A498D8A7"/>
<accession>A0A498D8A7</accession>
<keyword evidence="1" id="KW-0067">ATP-binding</keyword>
<name>A0A498D8A7_9BACI</name>
<dbReference type="InterPro" id="IPR017441">
    <property type="entry name" value="Protein_kinase_ATP_BS"/>
</dbReference>
<dbReference type="GO" id="GO:0005524">
    <property type="term" value="F:ATP binding"/>
    <property type="evidence" value="ECO:0007669"/>
    <property type="project" value="UniProtKB-UniRule"/>
</dbReference>
<dbReference type="InterPro" id="IPR052396">
    <property type="entry name" value="Meiotic_Drive_Suppr_Kinase"/>
</dbReference>
<dbReference type="Gene3D" id="1.10.510.10">
    <property type="entry name" value="Transferase(Phosphotransferase) domain 1"/>
    <property type="match status" value="1"/>
</dbReference>
<evidence type="ECO:0000313" key="4">
    <source>
        <dbReference type="Proteomes" id="UP000270219"/>
    </source>
</evidence>
<organism evidence="3 4">
    <name type="scientific">Oceanobacillus piezotolerans</name>
    <dbReference type="NCBI Taxonomy" id="2448030"/>
    <lineage>
        <taxon>Bacteria</taxon>
        <taxon>Bacillati</taxon>
        <taxon>Bacillota</taxon>
        <taxon>Bacilli</taxon>
        <taxon>Bacillales</taxon>
        <taxon>Bacillaceae</taxon>
        <taxon>Oceanobacillus</taxon>
    </lineage>
</organism>
<evidence type="ECO:0000259" key="2">
    <source>
        <dbReference type="PROSITE" id="PS50011"/>
    </source>
</evidence>
<gene>
    <name evidence="3" type="ORF">D8M04_05245</name>
</gene>
<dbReference type="GO" id="GO:0004672">
    <property type="term" value="F:protein kinase activity"/>
    <property type="evidence" value="ECO:0007669"/>
    <property type="project" value="InterPro"/>
</dbReference>
<dbReference type="RefSeq" id="WP_121521864.1">
    <property type="nucleotide sequence ID" value="NZ_RCHR01000002.1"/>
</dbReference>
<dbReference type="PANTHER" id="PTHR37171:SF1">
    <property type="entry name" value="SERINE_THREONINE-PROTEIN KINASE YRZF-RELATED"/>
    <property type="match status" value="1"/>
</dbReference>
<keyword evidence="3" id="KW-0808">Transferase</keyword>
<sequence>MKTFDDLANSIVIKKRKNKIVVLAKDPLLVHIGTGRSAVVFRIKHTKMALKFFFPSHRYIAKEEAAIYQALQGISYYPTFYKAGSSYIVMDYIEGHTLFDCLSIGIEITDFHVQAVDFALKAAKEVGLTPSDVHLRNIILTPEGDIRLIDVARFKQLNGVKQWEDLKKAYHMLYKKEYFPKRIPKSTLNLIAHFYNRHLLKLSSPSLDRKNIG</sequence>
<keyword evidence="1" id="KW-0547">Nucleotide-binding</keyword>
<dbReference type="Proteomes" id="UP000270219">
    <property type="component" value="Unassembled WGS sequence"/>
</dbReference>
<dbReference type="OrthoDB" id="529320at2"/>
<evidence type="ECO:0000313" key="3">
    <source>
        <dbReference type="EMBL" id="RLL46613.1"/>
    </source>
</evidence>
<reference evidence="3 4" key="1">
    <citation type="submission" date="2018-10" db="EMBL/GenBank/DDBJ databases">
        <title>Oceanobacillus sp. YLB-02 draft genome.</title>
        <authorList>
            <person name="Yu L."/>
        </authorList>
    </citation>
    <scope>NUCLEOTIDE SEQUENCE [LARGE SCALE GENOMIC DNA]</scope>
    <source>
        <strain evidence="3 4">YLB-02</strain>
    </source>
</reference>
<protein>
    <submittedName>
        <fullName evidence="3">Protein kinase family protein</fullName>
    </submittedName>
</protein>
<comment type="caution">
    <text evidence="3">The sequence shown here is derived from an EMBL/GenBank/DDBJ whole genome shotgun (WGS) entry which is preliminary data.</text>
</comment>
<proteinExistence type="predicted"/>
<dbReference type="EMBL" id="RCHR01000002">
    <property type="protein sequence ID" value="RLL46613.1"/>
    <property type="molecule type" value="Genomic_DNA"/>
</dbReference>
<feature type="binding site" evidence="1">
    <location>
        <position position="62"/>
    </location>
    <ligand>
        <name>ATP</name>
        <dbReference type="ChEBI" id="CHEBI:30616"/>
    </ligand>
</feature>
<dbReference type="SUPFAM" id="SSF56112">
    <property type="entry name" value="Protein kinase-like (PK-like)"/>
    <property type="match status" value="1"/>
</dbReference>
<feature type="domain" description="Protein kinase" evidence="2">
    <location>
        <begin position="26"/>
        <end position="213"/>
    </location>
</feature>
<dbReference type="InterPro" id="IPR011009">
    <property type="entry name" value="Kinase-like_dom_sf"/>
</dbReference>
<dbReference type="PANTHER" id="PTHR37171">
    <property type="entry name" value="SERINE/THREONINE-PROTEIN KINASE YRZF-RELATED"/>
    <property type="match status" value="1"/>
</dbReference>
<keyword evidence="3" id="KW-0418">Kinase</keyword>
<keyword evidence="4" id="KW-1185">Reference proteome</keyword>
<dbReference type="InterPro" id="IPR000719">
    <property type="entry name" value="Prot_kinase_dom"/>
</dbReference>
<evidence type="ECO:0000256" key="1">
    <source>
        <dbReference type="PROSITE-ProRule" id="PRU10141"/>
    </source>
</evidence>